<name>A0A653BBF1_ECTOL</name>
<dbReference type="InterPro" id="IPR036291">
    <property type="entry name" value="NAD(P)-bd_dom_sf"/>
</dbReference>
<dbReference type="Gene3D" id="3.40.50.720">
    <property type="entry name" value="NAD(P)-binding Rossmann-like Domain"/>
    <property type="match status" value="1"/>
</dbReference>
<evidence type="ECO:0000256" key="1">
    <source>
        <dbReference type="ARBA" id="ARBA00006484"/>
    </source>
</evidence>
<dbReference type="PROSITE" id="PS00061">
    <property type="entry name" value="ADH_SHORT"/>
    <property type="match status" value="1"/>
</dbReference>
<evidence type="ECO:0000256" key="2">
    <source>
        <dbReference type="ARBA" id="ARBA00022857"/>
    </source>
</evidence>
<sequence length="271" mass="29403">MSDTDARVAVITGAASGIGRGLAEYAASQGLRLVLGDIDAACLATVAEMLSERGAEVAWQLTDVSQPQHLETLRDLAVQRFGGVDLLFNNAGIMQTGLCWEVDAAKWQRMLDINLNGVLNGIRSFMPLLLQQKRPGHVINTASLAGLINSPLLGPYNVTKQAVVAISETLHYELAMLDAPIVVSVLCPGPVASSIMESNSRIGDADAQLDTLLGSRIREGMSPLELAQQVFAAIDEQRFWIFPHKFFKPALQRRLQSMLDETNPVLQLAQE</sequence>
<dbReference type="PRINTS" id="PR00081">
    <property type="entry name" value="GDHRDH"/>
</dbReference>
<dbReference type="SUPFAM" id="SSF51735">
    <property type="entry name" value="NAD(P)-binding Rossmann-fold domains"/>
    <property type="match status" value="1"/>
</dbReference>
<dbReference type="InterPro" id="IPR020904">
    <property type="entry name" value="Sc_DH/Rdtase_CS"/>
</dbReference>
<comment type="similarity">
    <text evidence="1 4">Belongs to the short-chain dehydrogenases/reductases (SDR) family.</text>
</comment>
<keyword evidence="2" id="KW-0521">NADP</keyword>
<reference evidence="5" key="1">
    <citation type="submission" date="2018-11" db="EMBL/GenBank/DDBJ databases">
        <authorList>
            <consortium name="Genoscope - CEA"/>
            <person name="William W."/>
        </authorList>
    </citation>
    <scope>NUCLEOTIDE SEQUENCE [LARGE SCALE GENOMIC DNA]</scope>
    <source>
        <strain evidence="5">T9AD</strain>
    </source>
</reference>
<evidence type="ECO:0000313" key="5">
    <source>
        <dbReference type="EMBL" id="VDN65996.1"/>
    </source>
</evidence>
<gene>
    <name evidence="5" type="ORF">POT9AD_5021</name>
</gene>
<proteinExistence type="inferred from homology"/>
<dbReference type="AlphaFoldDB" id="A0A653BBF1"/>
<organism evidence="5">
    <name type="scientific">Ectopseudomonas oleovorans</name>
    <name type="common">Pseudomonas oleovorans</name>
    <dbReference type="NCBI Taxonomy" id="301"/>
    <lineage>
        <taxon>Bacteria</taxon>
        <taxon>Pseudomonadati</taxon>
        <taxon>Pseudomonadota</taxon>
        <taxon>Gammaproteobacteria</taxon>
        <taxon>Pseudomonadales</taxon>
        <taxon>Pseudomonadaceae</taxon>
        <taxon>Ectopseudomonas</taxon>
    </lineage>
</organism>
<keyword evidence="3" id="KW-0560">Oxidoreductase</keyword>
<dbReference type="PRINTS" id="PR00080">
    <property type="entry name" value="SDRFAMILY"/>
</dbReference>
<dbReference type="Pfam" id="PF00106">
    <property type="entry name" value="adh_short"/>
    <property type="match status" value="1"/>
</dbReference>
<dbReference type="CDD" id="cd05233">
    <property type="entry name" value="SDR_c"/>
    <property type="match status" value="1"/>
</dbReference>
<dbReference type="OrthoDB" id="9806974at2"/>
<dbReference type="PANTHER" id="PTHR43391:SF14">
    <property type="entry name" value="DEHYDROGENASE_REDUCTASE SDR FAMILY PROTEIN 7-LIKE"/>
    <property type="match status" value="1"/>
</dbReference>
<dbReference type="EMBL" id="LR130779">
    <property type="protein sequence ID" value="VDN65996.1"/>
    <property type="molecule type" value="Genomic_DNA"/>
</dbReference>
<evidence type="ECO:0000256" key="3">
    <source>
        <dbReference type="ARBA" id="ARBA00023002"/>
    </source>
</evidence>
<protein>
    <submittedName>
        <fullName evidence="5">Alcohol dehydrogenase</fullName>
    </submittedName>
</protein>
<dbReference type="InterPro" id="IPR002347">
    <property type="entry name" value="SDR_fam"/>
</dbReference>
<accession>A0A653BBF1</accession>
<evidence type="ECO:0000256" key="4">
    <source>
        <dbReference type="RuleBase" id="RU000363"/>
    </source>
</evidence>
<dbReference type="PANTHER" id="PTHR43391">
    <property type="entry name" value="RETINOL DEHYDROGENASE-RELATED"/>
    <property type="match status" value="1"/>
</dbReference>
<dbReference type="GO" id="GO:0016491">
    <property type="term" value="F:oxidoreductase activity"/>
    <property type="evidence" value="ECO:0007669"/>
    <property type="project" value="UniProtKB-KW"/>
</dbReference>